<dbReference type="OrthoDB" id="1792985at2"/>
<dbReference type="AlphaFoldDB" id="I1XL91"/>
<dbReference type="PATRIC" id="fig|754476.3.peg.2323"/>
<gene>
    <name evidence="2" type="ordered locus">Q7A_2360</name>
</gene>
<evidence type="ECO:0000313" key="2">
    <source>
        <dbReference type="EMBL" id="AFI85160.1"/>
    </source>
</evidence>
<dbReference type="STRING" id="754476.Q7A_2360"/>
<dbReference type="KEGG" id="mej:Q7A_2360"/>
<feature type="compositionally biased region" description="Polar residues" evidence="1">
    <location>
        <begin position="1"/>
        <end position="14"/>
    </location>
</feature>
<dbReference type="RefSeq" id="WP_014707525.1">
    <property type="nucleotide sequence ID" value="NC_017857.3"/>
</dbReference>
<proteinExistence type="predicted"/>
<name>I1XL91_METNJ</name>
<sequence length="423" mass="45856">MTQQLTLSSLNVAPNKTDKAITSAANSKDNEAFASELDRRLNEPQRSDKDKPARNDLKTDNKQTETTTKAEKPDTKDGKELPPEKEEKVEKAETTADSSEQESEKAPTKEIIVDTDGKTDKSESENKSDPLMIVAVAPVTDKKTEKQRLDTTPFINTPQSGDKDMKKSVLEMQSKSNNADFSATSIRADILQAIQKQNVEGDAVTTEKVKLMMQTAGKTPEQLMTASAETISAMRQLDPQAERSSASKLSSPLAFSTIPGMTTSVAGTPSVANPALSLDIQPQLNSSAWGKVMSSRVVWMAREGVQQAELRLNPANLGPVEVRLSMQNDQTNVTFIASNAAARDALEQALPRLRESFNESGLALNNAEVSHQDQPSQGSEQDEQLHDGNNIAQVIIETDDIDNEATQLSVDSPDNSVGVSVFA</sequence>
<keyword evidence="2" id="KW-0969">Cilium</keyword>
<dbReference type="PANTHER" id="PTHR37533">
    <property type="entry name" value="FLAGELLAR HOOK-LENGTH CONTROL PROTEIN"/>
    <property type="match status" value="1"/>
</dbReference>
<dbReference type="PANTHER" id="PTHR37533:SF2">
    <property type="entry name" value="FLAGELLAR HOOK-LENGTH CONTROL PROTEIN"/>
    <property type="match status" value="1"/>
</dbReference>
<keyword evidence="3" id="KW-1185">Reference proteome</keyword>
<organism evidence="2 3">
    <name type="scientific">Methylophaga nitratireducenticrescens</name>
    <dbReference type="NCBI Taxonomy" id="754476"/>
    <lineage>
        <taxon>Bacteria</taxon>
        <taxon>Pseudomonadati</taxon>
        <taxon>Pseudomonadota</taxon>
        <taxon>Gammaproteobacteria</taxon>
        <taxon>Thiotrichales</taxon>
        <taxon>Piscirickettsiaceae</taxon>
        <taxon>Methylophaga</taxon>
    </lineage>
</organism>
<dbReference type="InterPro" id="IPR021136">
    <property type="entry name" value="Flagellar_hook_control-like_C"/>
</dbReference>
<evidence type="ECO:0000313" key="3">
    <source>
        <dbReference type="Proteomes" id="UP000009144"/>
    </source>
</evidence>
<dbReference type="eggNOG" id="COG3144">
    <property type="taxonomic scope" value="Bacteria"/>
</dbReference>
<reference evidence="2 3" key="1">
    <citation type="journal article" date="2012" name="J. Bacteriol.">
        <title>Complete genome sequences of Methylophaga sp. strain JAM1 and Methylophaga sp. strain JAM7.</title>
        <authorList>
            <person name="Villeneuve C."/>
            <person name="Martineau C."/>
            <person name="Mauffrey F."/>
            <person name="Villemur R."/>
        </authorList>
    </citation>
    <scope>NUCLEOTIDE SEQUENCE [LARGE SCALE GENOMIC DNA]</scope>
    <source>
        <strain evidence="2 3">JAM1</strain>
    </source>
</reference>
<dbReference type="Proteomes" id="UP000009144">
    <property type="component" value="Chromosome"/>
</dbReference>
<keyword evidence="2" id="KW-0966">Cell projection</keyword>
<feature type="region of interest" description="Disordered" evidence="1">
    <location>
        <begin position="1"/>
        <end position="133"/>
    </location>
</feature>
<dbReference type="HOGENOM" id="CLU_648612_0_0_6"/>
<evidence type="ECO:0000256" key="1">
    <source>
        <dbReference type="SAM" id="MobiDB-lite"/>
    </source>
</evidence>
<dbReference type="Gene3D" id="3.30.750.140">
    <property type="match status" value="1"/>
</dbReference>
<accession>I1XL91</accession>
<keyword evidence="2" id="KW-0282">Flagellum</keyword>
<feature type="compositionally biased region" description="Basic and acidic residues" evidence="1">
    <location>
        <begin position="102"/>
        <end position="128"/>
    </location>
</feature>
<dbReference type="EMBL" id="CP003390">
    <property type="protein sequence ID" value="AFI85160.1"/>
    <property type="molecule type" value="Genomic_DNA"/>
</dbReference>
<dbReference type="CDD" id="cd17470">
    <property type="entry name" value="T3SS_Flik_C"/>
    <property type="match status" value="1"/>
</dbReference>
<reference evidence="2 3" key="2">
    <citation type="journal article" date="2013" name="Int. J. Syst. Evol. Microbiol.">
        <title>Methylophaga nitratireducenticrescens sp. nov. and Methylophaga frappieri sp. nov., isolated from the biofilm of the methanol-fed denitrification system treating the seawater at the Montreal Biodome.</title>
        <authorList>
            <person name="Villeneuve C."/>
            <person name="Martineau C."/>
            <person name="Mauffrey F."/>
            <person name="Villemur R."/>
        </authorList>
    </citation>
    <scope>NUCLEOTIDE SEQUENCE [LARGE SCALE GENOMIC DNA]</scope>
    <source>
        <strain evidence="2 3">JAM1</strain>
    </source>
</reference>
<feature type="compositionally biased region" description="Basic and acidic residues" evidence="1">
    <location>
        <begin position="28"/>
        <end position="94"/>
    </location>
</feature>
<dbReference type="Pfam" id="PF02120">
    <property type="entry name" value="Flg_hook"/>
    <property type="match status" value="1"/>
</dbReference>
<dbReference type="InterPro" id="IPR052563">
    <property type="entry name" value="FliK"/>
</dbReference>
<dbReference type="InterPro" id="IPR038610">
    <property type="entry name" value="FliK-like_C_sf"/>
</dbReference>
<protein>
    <submittedName>
        <fullName evidence="2">Flagellar hook-length control protein FliK</fullName>
    </submittedName>
</protein>